<accession>A0A1G1SRU9</accession>
<dbReference type="InterPro" id="IPR043472">
    <property type="entry name" value="Macro_dom-like"/>
</dbReference>
<protein>
    <recommendedName>
        <fullName evidence="2">Macro domain-containing protein</fullName>
    </recommendedName>
</protein>
<dbReference type="EMBL" id="MDZA01000450">
    <property type="protein sequence ID" value="OGX81348.1"/>
    <property type="molecule type" value="Genomic_DNA"/>
</dbReference>
<comment type="catalytic activity">
    <reaction evidence="1">
        <text>an N-(ADP-alpha-D-ribosyl)-thymidine in DNA + H2O = a thymidine in DNA + ADP-D-ribose</text>
        <dbReference type="Rhea" id="RHEA:71655"/>
        <dbReference type="Rhea" id="RHEA-COMP:13556"/>
        <dbReference type="Rhea" id="RHEA-COMP:18051"/>
        <dbReference type="ChEBI" id="CHEBI:15377"/>
        <dbReference type="ChEBI" id="CHEBI:57967"/>
        <dbReference type="ChEBI" id="CHEBI:137386"/>
        <dbReference type="ChEBI" id="CHEBI:191199"/>
    </reaction>
    <physiologicalReaction direction="left-to-right" evidence="1">
        <dbReference type="Rhea" id="RHEA:71656"/>
    </physiologicalReaction>
</comment>
<evidence type="ECO:0000256" key="1">
    <source>
        <dbReference type="ARBA" id="ARBA00035885"/>
    </source>
</evidence>
<dbReference type="Proteomes" id="UP000177506">
    <property type="component" value="Unassembled WGS sequence"/>
</dbReference>
<feature type="domain" description="Macro" evidence="2">
    <location>
        <begin position="1"/>
        <end position="154"/>
    </location>
</feature>
<proteinExistence type="predicted"/>
<dbReference type="SMART" id="SM00506">
    <property type="entry name" value="A1pp"/>
    <property type="match status" value="1"/>
</dbReference>
<dbReference type="PANTHER" id="PTHR12521:SF0">
    <property type="entry name" value="ADP-RIBOSE GLYCOHYDROLASE OARD1"/>
    <property type="match status" value="1"/>
</dbReference>
<dbReference type="RefSeq" id="WP_070747407.1">
    <property type="nucleotide sequence ID" value="NZ_MDZA01000450.1"/>
</dbReference>
<dbReference type="AlphaFoldDB" id="A0A1G1SRU9"/>
<evidence type="ECO:0000313" key="4">
    <source>
        <dbReference type="Proteomes" id="UP000177506"/>
    </source>
</evidence>
<dbReference type="GO" id="GO:0140291">
    <property type="term" value="P:peptidyl-glutamate ADP-deribosylation"/>
    <property type="evidence" value="ECO:0007669"/>
    <property type="project" value="TreeGrafter"/>
</dbReference>
<dbReference type="SUPFAM" id="SSF52949">
    <property type="entry name" value="Macro domain-like"/>
    <property type="match status" value="1"/>
</dbReference>
<comment type="caution">
    <text evidence="3">The sequence shown here is derived from an EMBL/GenBank/DDBJ whole genome shotgun (WGS) entry which is preliminary data.</text>
</comment>
<dbReference type="InterPro" id="IPR050892">
    <property type="entry name" value="ADP-ribose_metab_enzymes"/>
</dbReference>
<name>A0A1G1SRU9_9BACT</name>
<dbReference type="Pfam" id="PF01661">
    <property type="entry name" value="Macro"/>
    <property type="match status" value="1"/>
</dbReference>
<dbReference type="OrthoDB" id="1336276at2"/>
<evidence type="ECO:0000313" key="3">
    <source>
        <dbReference type="EMBL" id="OGX81348.1"/>
    </source>
</evidence>
<sequence>MITAAEGNLLQAPADALINTVNTEGVMGKGIALQFKEAFDLNYRLYRQACKEQRVRVGEMFVTETHELVGPRFIINFPTKRHWKEKSRLEYITDGLDDLKRVIAEYGITSVAMPPLGCGNGGLDWAQVRPLIAQALADVAIPIQLYEPSATISKRERKPEAAAQKLTPSRAMLLAAMRAYSALGYSLSIIEVQKLAYFLQRLGEPLKLNFEKAQYGPFAHNLSFVLQRMDGAFLRGMEYKEAKPSAELTLMEEKFPEIDAYIAQHLTQQQRQQVSHLAHLIEGFESPLGMELLATVDYLLERKEAQDLDSLINAVGAWNPRKKRVLTPDYLSLALNRLTEQSIQVPSVHV</sequence>
<dbReference type="CDD" id="cd02901">
    <property type="entry name" value="Macro_Poa1p-like"/>
    <property type="match status" value="1"/>
</dbReference>
<dbReference type="PROSITE" id="PS51154">
    <property type="entry name" value="MACRO"/>
    <property type="match status" value="1"/>
</dbReference>
<dbReference type="PANTHER" id="PTHR12521">
    <property type="entry name" value="PROTEIN C6ORF130"/>
    <property type="match status" value="1"/>
</dbReference>
<dbReference type="Gene3D" id="3.40.220.10">
    <property type="entry name" value="Leucine Aminopeptidase, subunit E, domain 1"/>
    <property type="match status" value="1"/>
</dbReference>
<gene>
    <name evidence="3" type="ORF">BEN49_15590</name>
</gene>
<keyword evidence="4" id="KW-1185">Reference proteome</keyword>
<evidence type="ECO:0000259" key="2">
    <source>
        <dbReference type="PROSITE" id="PS51154"/>
    </source>
</evidence>
<dbReference type="InterPro" id="IPR002589">
    <property type="entry name" value="Macro_dom"/>
</dbReference>
<organism evidence="3 4">
    <name type="scientific">Hymenobacter coccineus</name>
    <dbReference type="NCBI Taxonomy" id="1908235"/>
    <lineage>
        <taxon>Bacteria</taxon>
        <taxon>Pseudomonadati</taxon>
        <taxon>Bacteroidota</taxon>
        <taxon>Cytophagia</taxon>
        <taxon>Cytophagales</taxon>
        <taxon>Hymenobacteraceae</taxon>
        <taxon>Hymenobacter</taxon>
    </lineage>
</organism>
<reference evidence="3 4" key="1">
    <citation type="submission" date="2016-08" db="EMBL/GenBank/DDBJ databases">
        <title>Hymenobacter coccineus sp. nov., Hymenobacter lapidarius sp. nov. and Hymenobacter glacialis sp. nov., isolated from Antarctic soil.</title>
        <authorList>
            <person name="Sedlacek I."/>
            <person name="Kralova S."/>
            <person name="Kyrova K."/>
            <person name="Maslanova I."/>
            <person name="Stankova E."/>
            <person name="Vrbovska V."/>
            <person name="Nemec M."/>
            <person name="Bartak M."/>
            <person name="Svec P."/>
            <person name="Busse H.-J."/>
            <person name="Pantucek R."/>
        </authorList>
    </citation>
    <scope>NUCLEOTIDE SEQUENCE [LARGE SCALE GENOMIC DNA]</scope>
    <source>
        <strain evidence="3 4">CCM 8649</strain>
    </source>
</reference>